<evidence type="ECO:0000313" key="2">
    <source>
        <dbReference type="EMBL" id="KAK5115269.1"/>
    </source>
</evidence>
<accession>A0AAN7YQJ7</accession>
<feature type="region of interest" description="Disordered" evidence="1">
    <location>
        <begin position="121"/>
        <end position="169"/>
    </location>
</feature>
<name>A0AAN7YQJ7_9PEZI</name>
<organism evidence="2 3">
    <name type="scientific">Meristemomyces frigidus</name>
    <dbReference type="NCBI Taxonomy" id="1508187"/>
    <lineage>
        <taxon>Eukaryota</taxon>
        <taxon>Fungi</taxon>
        <taxon>Dikarya</taxon>
        <taxon>Ascomycota</taxon>
        <taxon>Pezizomycotina</taxon>
        <taxon>Dothideomycetes</taxon>
        <taxon>Dothideomycetidae</taxon>
        <taxon>Mycosphaerellales</taxon>
        <taxon>Teratosphaeriaceae</taxon>
        <taxon>Meristemomyces</taxon>
    </lineage>
</organism>
<evidence type="ECO:0000256" key="1">
    <source>
        <dbReference type="SAM" id="MobiDB-lite"/>
    </source>
</evidence>
<feature type="compositionally biased region" description="Polar residues" evidence="1">
    <location>
        <begin position="137"/>
        <end position="148"/>
    </location>
</feature>
<proteinExistence type="predicted"/>
<protein>
    <submittedName>
        <fullName evidence="2">Uncharacterized protein</fullName>
    </submittedName>
</protein>
<feature type="compositionally biased region" description="Basic and acidic residues" evidence="1">
    <location>
        <begin position="123"/>
        <end position="136"/>
    </location>
</feature>
<dbReference type="AlphaFoldDB" id="A0AAN7YQJ7"/>
<dbReference type="EMBL" id="JAVRRL010000013">
    <property type="protein sequence ID" value="KAK5115269.1"/>
    <property type="molecule type" value="Genomic_DNA"/>
</dbReference>
<sequence length="280" mass="31801">MSYARFTIPLFADLTSANIAVERCTRAHNRAQRTLQHAEREEIIENAILQDVTQQLKDTLRMSIHYHKIKLEFDQRTAAYLAVEQKIVSALSAVRSAEYGLWKAEANKKVAEQEYYENQAAAQREEREKMARERSSYHGTSGREGSSSHQRRPRPTGSHTKLHQSPGKQQLTHAQQIASFLVYAEDGFRNYSTLTAFPSPPALPCRHQECASTRADRALDACCHDIRTAFAGVTNLKVWRTIFHPDRFCAIKDHGLRIEAQRKAQEVFVVLSDMMDGVSG</sequence>
<evidence type="ECO:0000313" key="3">
    <source>
        <dbReference type="Proteomes" id="UP001310890"/>
    </source>
</evidence>
<dbReference type="Proteomes" id="UP001310890">
    <property type="component" value="Unassembled WGS sequence"/>
</dbReference>
<reference evidence="2" key="1">
    <citation type="submission" date="2023-08" db="EMBL/GenBank/DDBJ databases">
        <title>Black Yeasts Isolated from many extreme environments.</title>
        <authorList>
            <person name="Coleine C."/>
            <person name="Stajich J.E."/>
            <person name="Selbmann L."/>
        </authorList>
    </citation>
    <scope>NUCLEOTIDE SEQUENCE</scope>
    <source>
        <strain evidence="2">CCFEE 5401</strain>
    </source>
</reference>
<gene>
    <name evidence="2" type="ORF">LTR62_001469</name>
</gene>
<comment type="caution">
    <text evidence="2">The sequence shown here is derived from an EMBL/GenBank/DDBJ whole genome shotgun (WGS) entry which is preliminary data.</text>
</comment>